<dbReference type="GO" id="GO:0005886">
    <property type="term" value="C:plasma membrane"/>
    <property type="evidence" value="ECO:0007669"/>
    <property type="project" value="TreeGrafter"/>
</dbReference>
<evidence type="ECO:0000256" key="8">
    <source>
        <dbReference type="ARBA" id="ARBA00023136"/>
    </source>
</evidence>
<dbReference type="GO" id="GO:0015280">
    <property type="term" value="F:ligand-gated sodium channel activity"/>
    <property type="evidence" value="ECO:0007669"/>
    <property type="project" value="TreeGrafter"/>
</dbReference>
<protein>
    <submittedName>
        <fullName evidence="14">Neurogenic locus notch protein</fullName>
    </submittedName>
</protein>
<keyword evidence="8 13" id="KW-0472">Membrane</keyword>
<keyword evidence="15" id="KW-1185">Reference proteome</keyword>
<dbReference type="Gene3D" id="2.60.470.10">
    <property type="entry name" value="Acid-sensing ion channels like domains"/>
    <property type="match status" value="1"/>
</dbReference>
<evidence type="ECO:0000256" key="1">
    <source>
        <dbReference type="ARBA" id="ARBA00004141"/>
    </source>
</evidence>
<keyword evidence="4 11" id="KW-0812">Transmembrane</keyword>
<evidence type="ECO:0000256" key="2">
    <source>
        <dbReference type="ARBA" id="ARBA00022448"/>
    </source>
</evidence>
<feature type="compositionally biased region" description="Low complexity" evidence="12">
    <location>
        <begin position="490"/>
        <end position="503"/>
    </location>
</feature>
<dbReference type="EMBL" id="BLXT01000055">
    <property type="protein sequence ID" value="GFN74177.1"/>
    <property type="molecule type" value="Genomic_DNA"/>
</dbReference>
<evidence type="ECO:0000256" key="13">
    <source>
        <dbReference type="SAM" id="Phobius"/>
    </source>
</evidence>
<evidence type="ECO:0000256" key="6">
    <source>
        <dbReference type="ARBA" id="ARBA00023053"/>
    </source>
</evidence>
<comment type="subcellular location">
    <subcellularLocation>
        <location evidence="1">Membrane</location>
        <topology evidence="1">Multi-pass membrane protein</topology>
    </subcellularLocation>
</comment>
<dbReference type="Proteomes" id="UP000735302">
    <property type="component" value="Unassembled WGS sequence"/>
</dbReference>
<evidence type="ECO:0000256" key="11">
    <source>
        <dbReference type="RuleBase" id="RU000679"/>
    </source>
</evidence>
<dbReference type="PANTHER" id="PTHR11690">
    <property type="entry name" value="AMILORIDE-SENSITIVE SODIUM CHANNEL-RELATED"/>
    <property type="match status" value="1"/>
</dbReference>
<feature type="compositionally biased region" description="Basic residues" evidence="12">
    <location>
        <begin position="185"/>
        <end position="195"/>
    </location>
</feature>
<evidence type="ECO:0000256" key="10">
    <source>
        <dbReference type="ARBA" id="ARBA00023303"/>
    </source>
</evidence>
<evidence type="ECO:0000256" key="3">
    <source>
        <dbReference type="ARBA" id="ARBA00022461"/>
    </source>
</evidence>
<reference evidence="14 15" key="1">
    <citation type="journal article" date="2021" name="Elife">
        <title>Chloroplast acquisition without the gene transfer in kleptoplastic sea slugs, Plakobranchus ocellatus.</title>
        <authorList>
            <person name="Maeda T."/>
            <person name="Takahashi S."/>
            <person name="Yoshida T."/>
            <person name="Shimamura S."/>
            <person name="Takaki Y."/>
            <person name="Nagai Y."/>
            <person name="Toyoda A."/>
            <person name="Suzuki Y."/>
            <person name="Arimoto A."/>
            <person name="Ishii H."/>
            <person name="Satoh N."/>
            <person name="Nishiyama T."/>
            <person name="Hasebe M."/>
            <person name="Maruyama T."/>
            <person name="Minagawa J."/>
            <person name="Obokata J."/>
            <person name="Shigenobu S."/>
        </authorList>
    </citation>
    <scope>NUCLEOTIDE SEQUENCE [LARGE SCALE GENOMIC DNA]</scope>
</reference>
<evidence type="ECO:0000313" key="15">
    <source>
        <dbReference type="Proteomes" id="UP000735302"/>
    </source>
</evidence>
<evidence type="ECO:0000256" key="9">
    <source>
        <dbReference type="ARBA" id="ARBA00023201"/>
    </source>
</evidence>
<dbReference type="PRINTS" id="PR01078">
    <property type="entry name" value="AMINACHANNEL"/>
</dbReference>
<proteinExistence type="inferred from homology"/>
<evidence type="ECO:0000313" key="14">
    <source>
        <dbReference type="EMBL" id="GFN74177.1"/>
    </source>
</evidence>
<dbReference type="AlphaFoldDB" id="A0AAV3XUZ7"/>
<keyword evidence="10 11" id="KW-0407">Ion channel</keyword>
<gene>
    <name evidence="14" type="ORF">PoB_000068300</name>
</gene>
<feature type="compositionally biased region" description="Polar residues" evidence="12">
    <location>
        <begin position="521"/>
        <end position="532"/>
    </location>
</feature>
<feature type="transmembrane region" description="Helical" evidence="13">
    <location>
        <begin position="43"/>
        <end position="64"/>
    </location>
</feature>
<feature type="transmembrane region" description="Helical" evidence="13">
    <location>
        <begin position="598"/>
        <end position="625"/>
    </location>
</feature>
<evidence type="ECO:0000256" key="7">
    <source>
        <dbReference type="ARBA" id="ARBA00023065"/>
    </source>
</evidence>
<organism evidence="14 15">
    <name type="scientific">Plakobranchus ocellatus</name>
    <dbReference type="NCBI Taxonomy" id="259542"/>
    <lineage>
        <taxon>Eukaryota</taxon>
        <taxon>Metazoa</taxon>
        <taxon>Spiralia</taxon>
        <taxon>Lophotrochozoa</taxon>
        <taxon>Mollusca</taxon>
        <taxon>Gastropoda</taxon>
        <taxon>Heterobranchia</taxon>
        <taxon>Euthyneura</taxon>
        <taxon>Panpulmonata</taxon>
        <taxon>Sacoglossa</taxon>
        <taxon>Placobranchoidea</taxon>
        <taxon>Plakobranchidae</taxon>
        <taxon>Plakobranchus</taxon>
    </lineage>
</organism>
<keyword evidence="2 11" id="KW-0813">Transport</keyword>
<keyword evidence="3 11" id="KW-0894">Sodium channel</keyword>
<evidence type="ECO:0000256" key="5">
    <source>
        <dbReference type="ARBA" id="ARBA00022989"/>
    </source>
</evidence>
<keyword evidence="5 13" id="KW-1133">Transmembrane helix</keyword>
<keyword evidence="9 11" id="KW-0739">Sodium transport</keyword>
<keyword evidence="6" id="KW-0915">Sodium</keyword>
<comment type="caution">
    <text evidence="14">The sequence shown here is derived from an EMBL/GenBank/DDBJ whole genome shotgun (WGS) entry which is preliminary data.</text>
</comment>
<sequence length="637" mass="72124">MDHQKGVKTHELSDINTENSFLEDSPVHGFGRITRSKSTCVQAFYIACVSGAAVLTIVGIAFTIKDVMKDPKITSTSVELNGARDYPAVTLCNLNPVRASKFSSSPTDASQPTDGREILLDTMPEGHQLPNRRKREVSKEIFTFLEELNRRRFEKDLKGRKISDTDEFEQVLASFTSSQLMESRFKRRNSQHRQKRYLEPGEEVSENARNIQDSSLTHRDAFYIYHYSNQFSRQERRSRGHQLSHMLLSCSFNGISCSYKDFSSFLDPLLGNCYTFRPERIKRTSHDYFPRTGAGLEIEVNIELQEYLHGLAEPAGLKVVVGSKDKPVLTTGSQSTTVSPGFDTYLNIAVEEFRNSDGEGESCFESIGKTDLFLGLYARSYGQIYSREACFAACEQMQSIQSCSCCLYSHPCPRGRHLCTERDSRCLIQQLASIKEQVGEDACSNHCKRECRYRKYTISTHAGKWPRRGDEAEIREKMESVYLESEISADESVTTTEASTSSSLEGIPSRRRRSERFGQYDSKSNVTSTKANPQRRLRRSENDVLDRAEADGDWSETTIPISDTALKLHVRTNFDLIVHETRSWMAWYRVLSEIGGHLALWAGLSVIALIHAGHALCCLLQAAIIKRFSTNKIIPMK</sequence>
<name>A0AAV3XUZ7_9GAST</name>
<accession>A0AAV3XUZ7</accession>
<feature type="region of interest" description="Disordered" evidence="12">
    <location>
        <begin position="184"/>
        <end position="206"/>
    </location>
</feature>
<feature type="region of interest" description="Disordered" evidence="12">
    <location>
        <begin position="486"/>
        <end position="543"/>
    </location>
</feature>
<evidence type="ECO:0000256" key="4">
    <source>
        <dbReference type="ARBA" id="ARBA00022692"/>
    </source>
</evidence>
<evidence type="ECO:0000256" key="12">
    <source>
        <dbReference type="SAM" id="MobiDB-lite"/>
    </source>
</evidence>
<comment type="similarity">
    <text evidence="11">Belongs to the amiloride-sensitive sodium channel (TC 1.A.6) family.</text>
</comment>
<keyword evidence="7 11" id="KW-0406">Ion transport</keyword>
<dbReference type="Pfam" id="PF00858">
    <property type="entry name" value="ASC"/>
    <property type="match status" value="1"/>
</dbReference>
<dbReference type="InterPro" id="IPR001873">
    <property type="entry name" value="ENaC"/>
</dbReference>